<dbReference type="GO" id="GO:0004523">
    <property type="term" value="F:RNA-DNA hybrid ribonuclease activity"/>
    <property type="evidence" value="ECO:0007669"/>
    <property type="project" value="InterPro"/>
</dbReference>
<dbReference type="Gene3D" id="3.30.420.10">
    <property type="entry name" value="Ribonuclease H-like superfamily/Ribonuclease H"/>
    <property type="match status" value="1"/>
</dbReference>
<feature type="domain" description="RNase H type-1" evidence="1">
    <location>
        <begin position="100"/>
        <end position="230"/>
    </location>
</feature>
<dbReference type="CDD" id="cd06222">
    <property type="entry name" value="RNase_H_like"/>
    <property type="match status" value="1"/>
</dbReference>
<accession>A0AAV2CBL7</accession>
<dbReference type="PANTHER" id="PTHR47723:SF13">
    <property type="entry name" value="PUTATIVE-RELATED"/>
    <property type="match status" value="1"/>
</dbReference>
<dbReference type="InterPro" id="IPR044730">
    <property type="entry name" value="RNase_H-like_dom_plant"/>
</dbReference>
<evidence type="ECO:0000259" key="1">
    <source>
        <dbReference type="PROSITE" id="PS50879"/>
    </source>
</evidence>
<dbReference type="AlphaFoldDB" id="A0AAV2CBL7"/>
<reference evidence="2 3" key="1">
    <citation type="submission" date="2024-04" db="EMBL/GenBank/DDBJ databases">
        <authorList>
            <person name="Fracassetti M."/>
        </authorList>
    </citation>
    <scope>NUCLEOTIDE SEQUENCE [LARGE SCALE GENOMIC DNA]</scope>
</reference>
<sequence>MQVIKLSDHQRFFEVPLQDWLLKNLHHPDYDLSFGLICLSLWKTRNDRVFSNKTVTTEAFLQRIRAWINVVRTALDKDGLVHMPTLPTRTEAEISWKPPPPEWVTLNSDGSVLHDTGQAAAGGLLRDHTRRCLAAFACNLGYCSITQAELRGAVEGLQLAWTLGYRRVRVELDSCCAILLLEKRTGDTYHHTALVDWFQELQSRGWEVSISHIYREANKCADGLASYGHSLPPGVHAVSCSVPFLYHFLMYDGQGLSEPRLVLNES</sequence>
<dbReference type="Pfam" id="PF13456">
    <property type="entry name" value="RVT_3"/>
    <property type="match status" value="1"/>
</dbReference>
<gene>
    <name evidence="2" type="ORF">LTRI10_LOCUS1753</name>
</gene>
<dbReference type="InterPro" id="IPR036397">
    <property type="entry name" value="RNaseH_sf"/>
</dbReference>
<dbReference type="InterPro" id="IPR053151">
    <property type="entry name" value="RNase_H-like"/>
</dbReference>
<dbReference type="GO" id="GO:0003676">
    <property type="term" value="F:nucleic acid binding"/>
    <property type="evidence" value="ECO:0007669"/>
    <property type="project" value="InterPro"/>
</dbReference>
<dbReference type="PROSITE" id="PS50879">
    <property type="entry name" value="RNASE_H_1"/>
    <property type="match status" value="1"/>
</dbReference>
<dbReference type="InterPro" id="IPR002156">
    <property type="entry name" value="RNaseH_domain"/>
</dbReference>
<dbReference type="EMBL" id="OZ034813">
    <property type="protein sequence ID" value="CAL1353889.1"/>
    <property type="molecule type" value="Genomic_DNA"/>
</dbReference>
<keyword evidence="3" id="KW-1185">Reference proteome</keyword>
<evidence type="ECO:0000313" key="2">
    <source>
        <dbReference type="EMBL" id="CAL1353889.1"/>
    </source>
</evidence>
<dbReference type="Proteomes" id="UP001497516">
    <property type="component" value="Chromosome 1"/>
</dbReference>
<name>A0AAV2CBL7_9ROSI</name>
<dbReference type="SUPFAM" id="SSF53098">
    <property type="entry name" value="Ribonuclease H-like"/>
    <property type="match status" value="1"/>
</dbReference>
<organism evidence="2 3">
    <name type="scientific">Linum trigynum</name>
    <dbReference type="NCBI Taxonomy" id="586398"/>
    <lineage>
        <taxon>Eukaryota</taxon>
        <taxon>Viridiplantae</taxon>
        <taxon>Streptophyta</taxon>
        <taxon>Embryophyta</taxon>
        <taxon>Tracheophyta</taxon>
        <taxon>Spermatophyta</taxon>
        <taxon>Magnoliopsida</taxon>
        <taxon>eudicotyledons</taxon>
        <taxon>Gunneridae</taxon>
        <taxon>Pentapetalae</taxon>
        <taxon>rosids</taxon>
        <taxon>fabids</taxon>
        <taxon>Malpighiales</taxon>
        <taxon>Linaceae</taxon>
        <taxon>Linum</taxon>
    </lineage>
</organism>
<evidence type="ECO:0000313" key="3">
    <source>
        <dbReference type="Proteomes" id="UP001497516"/>
    </source>
</evidence>
<protein>
    <recommendedName>
        <fullName evidence="1">RNase H type-1 domain-containing protein</fullName>
    </recommendedName>
</protein>
<dbReference type="InterPro" id="IPR012337">
    <property type="entry name" value="RNaseH-like_sf"/>
</dbReference>
<dbReference type="PANTHER" id="PTHR47723">
    <property type="entry name" value="OS05G0353850 PROTEIN"/>
    <property type="match status" value="1"/>
</dbReference>
<proteinExistence type="predicted"/>